<keyword evidence="5" id="KW-1185">Reference proteome</keyword>
<name>A0A3A1PXL6_VIBHA</name>
<dbReference type="OrthoDB" id="4611853at2"/>
<feature type="domain" description="Glycosyl transferase family 1" evidence="1">
    <location>
        <begin position="179"/>
        <end position="324"/>
    </location>
</feature>
<evidence type="ECO:0000313" key="3">
    <source>
        <dbReference type="EMBL" id="AMG00384.2"/>
    </source>
</evidence>
<dbReference type="Proteomes" id="UP000253437">
    <property type="component" value="Unassembled WGS sequence"/>
</dbReference>
<evidence type="ECO:0000259" key="2">
    <source>
        <dbReference type="Pfam" id="PF13439"/>
    </source>
</evidence>
<dbReference type="Gene3D" id="3.40.50.2000">
    <property type="entry name" value="Glycogen Phosphorylase B"/>
    <property type="match status" value="2"/>
</dbReference>
<feature type="domain" description="Glycosyltransferase subfamily 4-like N-terminal" evidence="2">
    <location>
        <begin position="67"/>
        <end position="162"/>
    </location>
</feature>
<evidence type="ECO:0000313" key="5">
    <source>
        <dbReference type="Proteomes" id="UP000067422"/>
    </source>
</evidence>
<dbReference type="GO" id="GO:0016757">
    <property type="term" value="F:glycosyltransferase activity"/>
    <property type="evidence" value="ECO:0007669"/>
    <property type="project" value="InterPro"/>
</dbReference>
<dbReference type="CDD" id="cd03811">
    <property type="entry name" value="GT4_GT28_WabH-like"/>
    <property type="match status" value="1"/>
</dbReference>
<keyword evidence="4" id="KW-0808">Transferase</keyword>
<dbReference type="GO" id="GO:1901135">
    <property type="term" value="P:carbohydrate derivative metabolic process"/>
    <property type="evidence" value="ECO:0007669"/>
    <property type="project" value="UniProtKB-ARBA"/>
</dbReference>
<reference evidence="4 6" key="3">
    <citation type="submission" date="2018-08" db="EMBL/GenBank/DDBJ databases">
        <title>Vibrio harveyi strains pathogenic to white snook Centropomus viridis Lockington (1877) and potential probiotic bacteria.</title>
        <authorList>
            <person name="Soto-Rodriguez S."/>
            <person name="Gomez-Gil B."/>
            <person name="Lozano-Olvera R."/>
        </authorList>
    </citation>
    <scope>NUCLEOTIDE SEQUENCE [LARGE SCALE GENOMIC DNA]</scope>
    <source>
        <strain evidence="4 6">CAIM 1508</strain>
    </source>
</reference>
<dbReference type="PANTHER" id="PTHR12526:SF630">
    <property type="entry name" value="GLYCOSYLTRANSFERASE"/>
    <property type="match status" value="1"/>
</dbReference>
<dbReference type="SUPFAM" id="SSF53756">
    <property type="entry name" value="UDP-Glycosyltransferase/glycogen phosphorylase"/>
    <property type="match status" value="1"/>
</dbReference>
<organism evidence="4 6">
    <name type="scientific">Vibrio harveyi</name>
    <name type="common">Beneckea harveyi</name>
    <dbReference type="NCBI Taxonomy" id="669"/>
    <lineage>
        <taxon>Bacteria</taxon>
        <taxon>Pseudomonadati</taxon>
        <taxon>Pseudomonadota</taxon>
        <taxon>Gammaproteobacteria</taxon>
        <taxon>Vibrionales</taxon>
        <taxon>Vibrionaceae</taxon>
        <taxon>Vibrio</taxon>
    </lineage>
</organism>
<dbReference type="Pfam" id="PF00534">
    <property type="entry name" value="Glycos_transf_1"/>
    <property type="match status" value="1"/>
</dbReference>
<dbReference type="AlphaFoldDB" id="A0A3A1PXL6"/>
<dbReference type="EMBL" id="QOUW02000076">
    <property type="protein sequence ID" value="RIW10165.1"/>
    <property type="molecule type" value="Genomic_DNA"/>
</dbReference>
<evidence type="ECO:0000259" key="1">
    <source>
        <dbReference type="Pfam" id="PF00534"/>
    </source>
</evidence>
<dbReference type="InterPro" id="IPR028098">
    <property type="entry name" value="Glyco_trans_4-like_N"/>
</dbReference>
<dbReference type="Pfam" id="PF13439">
    <property type="entry name" value="Glyco_transf_4"/>
    <property type="match status" value="1"/>
</dbReference>
<reference evidence="5" key="1">
    <citation type="submission" date="2015-12" db="EMBL/GenBank/DDBJ databases">
        <title>FDA dAtabase for Regulatory Grade micrObial Sequences (FDA-ARGOS): Supporting development and validation of Infectious Disease Dx tests.</title>
        <authorList>
            <person name="Hoffmann M."/>
            <person name="Allard M."/>
            <person name="Evans P."/>
            <person name="Brown E."/>
            <person name="Tallon L.J."/>
            <person name="Sadzewicz L."/>
            <person name="Sengamalay N."/>
            <person name="Ott S."/>
            <person name="Godinez A."/>
            <person name="Nagaraj S."/>
            <person name="Vyas G."/>
            <person name="Aluvathingal J."/>
            <person name="Nadendla S."/>
            <person name="Geyer C."/>
            <person name="Sichtig H."/>
        </authorList>
    </citation>
    <scope>NUCLEOTIDE SEQUENCE [LARGE SCALE GENOMIC DNA]</scope>
    <source>
        <strain evidence="5">ATCC 43516</strain>
    </source>
</reference>
<proteinExistence type="predicted"/>
<sequence>MMKTKILHIINDLSKNGGAQKFLVDLVMEHAPQYDIKILVLCDDNDYLDLLSAQGIECFNWKTLSLKEKWSLLRWPDLVHGHLYPSIYLALLAVGKKRIQTEHCSYNRRRDYPLFKFMEHLLYRGHNLTVSISEKVQEELVKFMPHYQHKYRVVHNGVDLERFPMVAKSASSVLQKPVINIGMVGRLHEHKDHETLIRATALMPTNYELHLAGDGSKRTELQSLSHQLNIAERVHFHGIISDIPSFLSDIDVYVQSSKVEGFGLAAVEAMAAGLPVLSSDVPGLDEVMGSSEYLFDLGDSKQLAHKLTQLCTTQEMYNRASEYSVNRAKLYTIDKFRDGYYGLYQQLCTSK</sequence>
<accession>A0A3A1PXL6</accession>
<dbReference type="PANTHER" id="PTHR12526">
    <property type="entry name" value="GLYCOSYLTRANSFERASE"/>
    <property type="match status" value="1"/>
</dbReference>
<protein>
    <submittedName>
        <fullName evidence="4">Glycosyltransferase</fullName>
    </submittedName>
</protein>
<evidence type="ECO:0000313" key="6">
    <source>
        <dbReference type="Proteomes" id="UP000253437"/>
    </source>
</evidence>
<evidence type="ECO:0000313" key="4">
    <source>
        <dbReference type="EMBL" id="RIW10165.1"/>
    </source>
</evidence>
<dbReference type="InterPro" id="IPR001296">
    <property type="entry name" value="Glyco_trans_1"/>
</dbReference>
<dbReference type="Proteomes" id="UP000067422">
    <property type="component" value="Chromosome 2"/>
</dbReference>
<dbReference type="EMBL" id="CP014039">
    <property type="protein sequence ID" value="AMG00384.2"/>
    <property type="molecule type" value="Genomic_DNA"/>
</dbReference>
<reference evidence="3" key="2">
    <citation type="submission" date="2018-01" db="EMBL/GenBank/DDBJ databases">
        <title>FDA dAtabase for Regulatory Grade micrObial Sequences (FDA-ARGOS): Supporting development and validation of Infectious Disease Dx tests.</title>
        <authorList>
            <person name="Hoffmann M."/>
            <person name="Allard M."/>
            <person name="Evans P."/>
            <person name="Brown E."/>
            <person name="Tallon L."/>
            <person name="Sadzewicz L."/>
            <person name="Sengamalay N."/>
            <person name="Ott S."/>
            <person name="Godinez A."/>
            <person name="Nagaraj S."/>
            <person name="Vyas G."/>
            <person name="Aluvathingal J."/>
            <person name="Nadendla S."/>
            <person name="Geyer C."/>
            <person name="Sichtig H."/>
        </authorList>
    </citation>
    <scope>NUCLEOTIDE SEQUENCE</scope>
    <source>
        <strain evidence="3">FDAARGOS_107</strain>
    </source>
</reference>
<gene>
    <name evidence="3" type="ORF">AL538_22095</name>
    <name evidence="4" type="ORF">DS957_017520</name>
</gene>